<evidence type="ECO:0000313" key="3">
    <source>
        <dbReference type="Proteomes" id="UP000310108"/>
    </source>
</evidence>
<keyword evidence="3" id="KW-1185">Reference proteome</keyword>
<sequence>MTAAEASDVDEAVDMDTFFDGTLGHGLEENSSSWRFSSRTGGGSEVGLAES</sequence>
<protein>
    <submittedName>
        <fullName evidence="2">Uncharacterized protein</fullName>
    </submittedName>
</protein>
<proteinExistence type="predicted"/>
<reference evidence="2 3" key="1">
    <citation type="journal article" date="2019" name="PLoS ONE">
        <title>Comparative genome analysis indicates high evolutionary potential of pathogenicity genes in Colletotrichum tanaceti.</title>
        <authorList>
            <person name="Lelwala R.V."/>
            <person name="Korhonen P.K."/>
            <person name="Young N.D."/>
            <person name="Scott J.B."/>
            <person name="Ades P.A."/>
            <person name="Gasser R.B."/>
            <person name="Taylor P.W.J."/>
        </authorList>
    </citation>
    <scope>NUCLEOTIDE SEQUENCE [LARGE SCALE GENOMIC DNA]</scope>
    <source>
        <strain evidence="2">BRIP57314</strain>
    </source>
</reference>
<gene>
    <name evidence="2" type="ORF">CTA1_5424</name>
</gene>
<name>A0A4U6WZQ5_9PEZI</name>
<evidence type="ECO:0000256" key="1">
    <source>
        <dbReference type="SAM" id="MobiDB-lite"/>
    </source>
</evidence>
<comment type="caution">
    <text evidence="2">The sequence shown here is derived from an EMBL/GenBank/DDBJ whole genome shotgun (WGS) entry which is preliminary data.</text>
</comment>
<feature type="region of interest" description="Disordered" evidence="1">
    <location>
        <begin position="20"/>
        <end position="51"/>
    </location>
</feature>
<dbReference type="Proteomes" id="UP000310108">
    <property type="component" value="Unassembled WGS sequence"/>
</dbReference>
<dbReference type="AlphaFoldDB" id="A0A4U6WZQ5"/>
<organism evidence="2 3">
    <name type="scientific">Colletotrichum tanaceti</name>
    <dbReference type="NCBI Taxonomy" id="1306861"/>
    <lineage>
        <taxon>Eukaryota</taxon>
        <taxon>Fungi</taxon>
        <taxon>Dikarya</taxon>
        <taxon>Ascomycota</taxon>
        <taxon>Pezizomycotina</taxon>
        <taxon>Sordariomycetes</taxon>
        <taxon>Hypocreomycetidae</taxon>
        <taxon>Glomerellales</taxon>
        <taxon>Glomerellaceae</taxon>
        <taxon>Colletotrichum</taxon>
        <taxon>Colletotrichum destructivum species complex</taxon>
    </lineage>
</organism>
<accession>A0A4U6WZQ5</accession>
<dbReference type="EMBL" id="PJEX01001093">
    <property type="protein sequence ID" value="TKW48375.1"/>
    <property type="molecule type" value="Genomic_DNA"/>
</dbReference>
<feature type="compositionally biased region" description="Polar residues" evidence="1">
    <location>
        <begin position="29"/>
        <end position="39"/>
    </location>
</feature>
<evidence type="ECO:0000313" key="2">
    <source>
        <dbReference type="EMBL" id="TKW48375.1"/>
    </source>
</evidence>